<dbReference type="Proteomes" id="UP001430377">
    <property type="component" value="Unassembled WGS sequence"/>
</dbReference>
<sequence>MDETPLPDVTEQFARTLAPDRDEVIAEMDAKADREGFPTVGPAVGGWLRMLARMTDARQVFEFGSGFGYSAYWMAPAIPADGEIVLTEVDADELAEARDFLARGGFADRAEFEHGDAIDVVERYDGPFDVVLIDNEKDRYVEAFEAVREKVPVGGVVAADNAIEAGPLEFEDVRALLAGEDVDANATSRGIATYLERVRDDPDFETGLLPLGEGVAVSVRVA</sequence>
<keyword evidence="2" id="KW-0808">Transferase</keyword>
<dbReference type="InterPro" id="IPR002935">
    <property type="entry name" value="SAM_O-MeTrfase"/>
</dbReference>
<proteinExistence type="predicted"/>
<evidence type="ECO:0000313" key="4">
    <source>
        <dbReference type="EMBL" id="MBX0324563.1"/>
    </source>
</evidence>
<dbReference type="EMBL" id="RKLR01000007">
    <property type="protein sequence ID" value="MBX0324563.1"/>
    <property type="molecule type" value="Genomic_DNA"/>
</dbReference>
<comment type="caution">
    <text evidence="4">The sequence shown here is derived from an EMBL/GenBank/DDBJ whole genome shotgun (WGS) entry which is preliminary data.</text>
</comment>
<evidence type="ECO:0000256" key="1">
    <source>
        <dbReference type="ARBA" id="ARBA00022603"/>
    </source>
</evidence>
<dbReference type="AlphaFoldDB" id="A0AAW4PSH0"/>
<dbReference type="Pfam" id="PF01596">
    <property type="entry name" value="Methyltransf_3"/>
    <property type="match status" value="1"/>
</dbReference>
<accession>A0AAW4PSH0</accession>
<gene>
    <name evidence="4" type="ORF">EGH21_16155</name>
</gene>
<dbReference type="GO" id="GO:0008171">
    <property type="term" value="F:O-methyltransferase activity"/>
    <property type="evidence" value="ECO:0007669"/>
    <property type="project" value="InterPro"/>
</dbReference>
<keyword evidence="5" id="KW-1185">Reference proteome</keyword>
<keyword evidence="1" id="KW-0489">Methyltransferase</keyword>
<dbReference type="PANTHER" id="PTHR43167:SF1">
    <property type="entry name" value="PUTATIVE (AFU_ORTHOLOGUE AFUA_6G01830)-RELATED"/>
    <property type="match status" value="1"/>
</dbReference>
<dbReference type="Gene3D" id="3.40.50.150">
    <property type="entry name" value="Vaccinia Virus protein VP39"/>
    <property type="match status" value="1"/>
</dbReference>
<dbReference type="SUPFAM" id="SSF53335">
    <property type="entry name" value="S-adenosyl-L-methionine-dependent methyltransferases"/>
    <property type="match status" value="1"/>
</dbReference>
<dbReference type="RefSeq" id="WP_220619518.1">
    <property type="nucleotide sequence ID" value="NZ_RKLR01000007.1"/>
</dbReference>
<dbReference type="PROSITE" id="PS51682">
    <property type="entry name" value="SAM_OMT_I"/>
    <property type="match status" value="1"/>
</dbReference>
<evidence type="ECO:0000313" key="5">
    <source>
        <dbReference type="Proteomes" id="UP001430377"/>
    </source>
</evidence>
<dbReference type="GO" id="GO:0032259">
    <property type="term" value="P:methylation"/>
    <property type="evidence" value="ECO:0007669"/>
    <property type="project" value="UniProtKB-KW"/>
</dbReference>
<dbReference type="CDD" id="cd02440">
    <property type="entry name" value="AdoMet_MTases"/>
    <property type="match status" value="1"/>
</dbReference>
<organism evidence="4 5">
    <name type="scientific">Haloarcula rubra</name>
    <dbReference type="NCBI Taxonomy" id="2487747"/>
    <lineage>
        <taxon>Archaea</taxon>
        <taxon>Methanobacteriati</taxon>
        <taxon>Methanobacteriota</taxon>
        <taxon>Stenosarchaea group</taxon>
        <taxon>Halobacteria</taxon>
        <taxon>Halobacteriales</taxon>
        <taxon>Haloarculaceae</taxon>
        <taxon>Haloarcula</taxon>
    </lineage>
</organism>
<reference evidence="4 5" key="1">
    <citation type="submission" date="2021-06" db="EMBL/GenBank/DDBJ databases">
        <title>Halomicroarcula sp. a new haloarchaeum isolated from saline soil.</title>
        <authorList>
            <person name="Duran-Viseras A."/>
            <person name="Sanchez-Porro C."/>
            <person name="Ventosa A."/>
        </authorList>
    </citation>
    <scope>NUCLEOTIDE SEQUENCE [LARGE SCALE GENOMIC DNA]</scope>
    <source>
        <strain evidence="4 5">F13</strain>
    </source>
</reference>
<evidence type="ECO:0000256" key="3">
    <source>
        <dbReference type="ARBA" id="ARBA00022691"/>
    </source>
</evidence>
<keyword evidence="3" id="KW-0949">S-adenosyl-L-methionine</keyword>
<name>A0AAW4PSH0_9EURY</name>
<protein>
    <submittedName>
        <fullName evidence="4">O-methyltransferase</fullName>
    </submittedName>
</protein>
<dbReference type="InterPro" id="IPR029063">
    <property type="entry name" value="SAM-dependent_MTases_sf"/>
</dbReference>
<dbReference type="PANTHER" id="PTHR43167">
    <property type="entry name" value="PUTATIVE (AFU_ORTHOLOGUE AFUA_6G01830)-RELATED"/>
    <property type="match status" value="1"/>
</dbReference>
<evidence type="ECO:0000256" key="2">
    <source>
        <dbReference type="ARBA" id="ARBA00022679"/>
    </source>
</evidence>